<keyword evidence="3" id="KW-1185">Reference proteome</keyword>
<proteinExistence type="predicted"/>
<evidence type="ECO:0000313" key="3">
    <source>
        <dbReference type="Proteomes" id="UP000660021"/>
    </source>
</evidence>
<dbReference type="Gene3D" id="2.30.110.10">
    <property type="entry name" value="Electron Transport, Fmn-binding Protein, Chain A"/>
    <property type="match status" value="1"/>
</dbReference>
<dbReference type="SUPFAM" id="SSF50475">
    <property type="entry name" value="FMN-binding split barrel"/>
    <property type="match status" value="1"/>
</dbReference>
<sequence>MTDEAYQAAARYWEEKDAVSVRLEQDKLRAMVEEYIQSNNTCALATGTGDYVRCTPIEYSWHDGAFWMFSEGGKKFIGLQSNPHVCLAIYDRYEGFGKLHGMQVMGLAELVEPFSEAYNAHATWKKLSLEFLRRLESPMHLLRVRPTRIECLFSDFKELGCAPRQTLLLEGTILE</sequence>
<accession>A0ABR7HT87</accession>
<dbReference type="InterPro" id="IPR012349">
    <property type="entry name" value="Split_barrel_FMN-bd"/>
</dbReference>
<organism evidence="2 3">
    <name type="scientific">Pseudoflavonifractor hominis</name>
    <dbReference type="NCBI Taxonomy" id="2763059"/>
    <lineage>
        <taxon>Bacteria</taxon>
        <taxon>Bacillati</taxon>
        <taxon>Bacillota</taxon>
        <taxon>Clostridia</taxon>
        <taxon>Eubacteriales</taxon>
        <taxon>Oscillospiraceae</taxon>
        <taxon>Pseudoflavonifractor</taxon>
    </lineage>
</organism>
<reference evidence="2 3" key="1">
    <citation type="submission" date="2020-08" db="EMBL/GenBank/DDBJ databases">
        <title>Genome public.</title>
        <authorList>
            <person name="Liu C."/>
            <person name="Sun Q."/>
        </authorList>
    </citation>
    <scope>NUCLEOTIDE SEQUENCE [LARGE SCALE GENOMIC DNA]</scope>
    <source>
        <strain evidence="2 3">New-38</strain>
    </source>
</reference>
<protein>
    <submittedName>
        <fullName evidence="2">Pyridoxamine 5'-phosphate oxidase family protein</fullName>
    </submittedName>
</protein>
<gene>
    <name evidence="2" type="ORF">H8S34_07765</name>
</gene>
<dbReference type="Proteomes" id="UP000660021">
    <property type="component" value="Unassembled WGS sequence"/>
</dbReference>
<dbReference type="RefSeq" id="WP_101692979.1">
    <property type="nucleotide sequence ID" value="NZ_JACOPR010000004.1"/>
</dbReference>
<feature type="domain" description="Pyridoxamine 5'-phosphate oxidase N-terminal" evidence="1">
    <location>
        <begin position="32"/>
        <end position="150"/>
    </location>
</feature>
<dbReference type="InterPro" id="IPR011576">
    <property type="entry name" value="Pyridox_Oxase_N"/>
</dbReference>
<evidence type="ECO:0000259" key="1">
    <source>
        <dbReference type="Pfam" id="PF01243"/>
    </source>
</evidence>
<comment type="caution">
    <text evidence="2">The sequence shown here is derived from an EMBL/GenBank/DDBJ whole genome shotgun (WGS) entry which is preliminary data.</text>
</comment>
<name>A0ABR7HT87_9FIRM</name>
<dbReference type="EMBL" id="JACOPR010000004">
    <property type="protein sequence ID" value="MBC5730731.1"/>
    <property type="molecule type" value="Genomic_DNA"/>
</dbReference>
<evidence type="ECO:0000313" key="2">
    <source>
        <dbReference type="EMBL" id="MBC5730731.1"/>
    </source>
</evidence>
<dbReference type="Pfam" id="PF01243">
    <property type="entry name" value="PNPOx_N"/>
    <property type="match status" value="1"/>
</dbReference>